<protein>
    <submittedName>
        <fullName evidence="2">Putative membrane protein</fullName>
    </submittedName>
</protein>
<evidence type="ECO:0000313" key="3">
    <source>
        <dbReference type="Proteomes" id="UP000001971"/>
    </source>
</evidence>
<organism evidence="2 3">
    <name type="scientific">Yersinia pestis bv. Antiqua (strain Antiqua)</name>
    <dbReference type="NCBI Taxonomy" id="360102"/>
    <lineage>
        <taxon>Bacteria</taxon>
        <taxon>Pseudomonadati</taxon>
        <taxon>Pseudomonadota</taxon>
        <taxon>Gammaproteobacteria</taxon>
        <taxon>Enterobacterales</taxon>
        <taxon>Yersiniaceae</taxon>
        <taxon>Yersinia</taxon>
    </lineage>
</organism>
<feature type="transmembrane region" description="Helical" evidence="1">
    <location>
        <begin position="30"/>
        <end position="50"/>
    </location>
</feature>
<keyword evidence="1" id="KW-0812">Transmembrane</keyword>
<sequence>MAVSINACVFSTVIFCRDTDITYQQRYSPLFYLMPFHAYVGFILVQFYLARLSLCASSYFSHHKDVNLTM</sequence>
<dbReference type="Proteomes" id="UP000001971">
    <property type="component" value="Chromosome"/>
</dbReference>
<gene>
    <name evidence="2" type="ordered locus">YPA_1787</name>
</gene>
<proteinExistence type="predicted"/>
<evidence type="ECO:0000256" key="1">
    <source>
        <dbReference type="SAM" id="Phobius"/>
    </source>
</evidence>
<dbReference type="GeneID" id="57976236"/>
<dbReference type="KEGG" id="ypa:YPA_1787"/>
<evidence type="ECO:0000313" key="2">
    <source>
        <dbReference type="EMBL" id="ABG13753.1"/>
    </source>
</evidence>
<keyword evidence="1" id="KW-0472">Membrane</keyword>
<name>A0A0H2Y7P5_YERPA</name>
<dbReference type="AlphaFoldDB" id="A0A0H2Y7P5"/>
<dbReference type="RefSeq" id="WP_002216683.1">
    <property type="nucleotide sequence ID" value="NC_008150.1"/>
</dbReference>
<keyword evidence="1" id="KW-1133">Transmembrane helix</keyword>
<dbReference type="EMBL" id="CP000308">
    <property type="protein sequence ID" value="ABG13753.1"/>
    <property type="molecule type" value="Genomic_DNA"/>
</dbReference>
<reference evidence="2 3" key="1">
    <citation type="journal article" date="2006" name="J. Bacteriol.">
        <title>Complete genome sequence of Yersinia pestis strains Antiqua and Nepal516: evidence of gene reduction in an emerging pathogen.</title>
        <authorList>
            <person name="Chain P.S."/>
            <person name="Hu P."/>
            <person name="Malfatti S.A."/>
            <person name="Radnedge L."/>
            <person name="Larimer F."/>
            <person name="Vergez L.M."/>
            <person name="Worsham P."/>
            <person name="Chu M.C."/>
            <person name="Andersen G.L."/>
        </authorList>
    </citation>
    <scope>NUCLEOTIDE SEQUENCE [LARGE SCALE GENOMIC DNA]</scope>
    <source>
        <strain evidence="2 3">Antiqua</strain>
    </source>
</reference>
<accession>A0A0H2Y7P5</accession>